<feature type="non-terminal residue" evidence="2">
    <location>
        <position position="984"/>
    </location>
</feature>
<feature type="non-terminal residue" evidence="2">
    <location>
        <position position="1"/>
    </location>
</feature>
<evidence type="ECO:0000313" key="2">
    <source>
        <dbReference type="EMBL" id="CAL4104494.1"/>
    </source>
</evidence>
<dbReference type="InterPro" id="IPR052797">
    <property type="entry name" value="RegFact_GeneExpr_CellDeath"/>
</dbReference>
<evidence type="ECO:0000256" key="1">
    <source>
        <dbReference type="SAM" id="MobiDB-lite"/>
    </source>
</evidence>
<protein>
    <recommendedName>
        <fullName evidence="4">C2H2-type domain-containing protein</fullName>
    </recommendedName>
</protein>
<reference evidence="2 3" key="1">
    <citation type="submission" date="2024-05" db="EMBL/GenBank/DDBJ databases">
        <authorList>
            <person name="Wallberg A."/>
        </authorList>
    </citation>
    <scope>NUCLEOTIDE SEQUENCE [LARGE SCALE GENOMIC DNA]</scope>
</reference>
<feature type="compositionally biased region" description="Basic and acidic residues" evidence="1">
    <location>
        <begin position="373"/>
        <end position="382"/>
    </location>
</feature>
<evidence type="ECO:0008006" key="4">
    <source>
        <dbReference type="Google" id="ProtNLM"/>
    </source>
</evidence>
<dbReference type="Proteomes" id="UP001497623">
    <property type="component" value="Unassembled WGS sequence"/>
</dbReference>
<keyword evidence="3" id="KW-1185">Reference proteome</keyword>
<feature type="region of interest" description="Disordered" evidence="1">
    <location>
        <begin position="364"/>
        <end position="404"/>
    </location>
</feature>
<organism evidence="2 3">
    <name type="scientific">Meganyctiphanes norvegica</name>
    <name type="common">Northern krill</name>
    <name type="synonym">Thysanopoda norvegica</name>
    <dbReference type="NCBI Taxonomy" id="48144"/>
    <lineage>
        <taxon>Eukaryota</taxon>
        <taxon>Metazoa</taxon>
        <taxon>Ecdysozoa</taxon>
        <taxon>Arthropoda</taxon>
        <taxon>Crustacea</taxon>
        <taxon>Multicrustacea</taxon>
        <taxon>Malacostraca</taxon>
        <taxon>Eumalacostraca</taxon>
        <taxon>Eucarida</taxon>
        <taxon>Euphausiacea</taxon>
        <taxon>Euphausiidae</taxon>
        <taxon>Meganyctiphanes</taxon>
    </lineage>
</organism>
<sequence>TESSKEIKISTYEEATTEIGLNINNDFIKKTNESQSEIKISCTKCGEYLSNDNITVESHMQNCNSSHYKTCNSPKKQRFKNCIYPTCDLKFYHHKSMLRHCERDHPDFTAKVKETPCSILLHQTSEPQQDLENQQNSCVSAFGRIRKKNPKYDKIEQINCAFKSQNNRKRLNVNENTSSIDNSITEDYSKECISGKKSLMKVVKESTYLFETKTKSNLSVQTTISYENDANLTKLNDFDKEKQLSVCVHSNSEEMQESQILYNNSKNFDKCPELVLKEDLIKIISLDSSNQVVDYCDIENYTDSKSDSSIKEHNKDIFISNDPKEEKAAQHNNGIFISNDPKEEKTAQHSVIFIVSSNDEYAENNCLSENDNSNEKTNEPKLKKQKVKIKSESDESAENDPEFRMDSKDFNPYIGYHTKRKKKWSRTCKGCGEVFSRLKFFNTHKYECKEDNKLNVNWKLKSSMLPCPTCGVDVHKGKGKYKNHIKRCAVDLPGKKTYCLHPSCELKFYHVHWMLQHVKKVHIDMVVDVRNLRFKTMEDFKGEAKSFYFNCQHNGDSRPHSKNKQRLTDKRWQKGSSKLGFCPARMNLKKLSNGEIRLYYIASHSHEVGKLENTAHQPLPEDVEHYIVQELKQDTPMTDIQDALMRGVLLDTWDGLCDEKRNIIRRHIVSLAQIKKRKDKLNLGVEGLPHLEKVDCERLSRLMKGLESQEFSPVITYKPQGAPLVIGALELDELPFSNELFALGLQTKQQFDVMCQQLSNINVICVDTVYSKRSLEFYLFTIMLPDGHGNGKGNAVAHFVTNQRDEITLRYLFSSLKERFPKLKLDAIITDDTLSGQKCYNALCSVFGEARRLLCHSFIKKRWRWKIKLFAKGNITLKNEMMVYLEAILGEMNAEFFNQLCFSFVEKYNIICPQICEYFTQCYLNRTETWGKCYRMSLGSSIDCIPYSHLLHDKLRIIYKNYNRKSRICDLTELLLDLQTSPEL</sequence>
<gene>
    <name evidence="2" type="ORF">MNOR_LOCUS17788</name>
</gene>
<accession>A0AAV2R0R2</accession>
<proteinExistence type="predicted"/>
<dbReference type="PANTHER" id="PTHR33936">
    <property type="entry name" value="PROTEIN CBG17840"/>
    <property type="match status" value="1"/>
</dbReference>
<dbReference type="AlphaFoldDB" id="A0AAV2R0R2"/>
<evidence type="ECO:0000313" key="3">
    <source>
        <dbReference type="Proteomes" id="UP001497623"/>
    </source>
</evidence>
<name>A0AAV2R0R2_MEGNR</name>
<dbReference type="PANTHER" id="PTHR33936:SF25">
    <property type="entry name" value="C2H2-TYPE DOMAIN-CONTAINING PROTEIN"/>
    <property type="match status" value="1"/>
</dbReference>
<dbReference type="EMBL" id="CAXKWB010012398">
    <property type="protein sequence ID" value="CAL4104494.1"/>
    <property type="molecule type" value="Genomic_DNA"/>
</dbReference>
<comment type="caution">
    <text evidence="2">The sequence shown here is derived from an EMBL/GenBank/DDBJ whole genome shotgun (WGS) entry which is preliminary data.</text>
</comment>